<dbReference type="Pfam" id="PF02803">
    <property type="entry name" value="Thiolase_C"/>
    <property type="match status" value="1"/>
</dbReference>
<dbReference type="PROSITE" id="PS00099">
    <property type="entry name" value="THIOLASE_3"/>
    <property type="match status" value="1"/>
</dbReference>
<evidence type="ECO:0000256" key="4">
    <source>
        <dbReference type="ARBA" id="ARBA00023315"/>
    </source>
</evidence>
<dbReference type="CDD" id="cd00751">
    <property type="entry name" value="thiolase"/>
    <property type="match status" value="1"/>
</dbReference>
<keyword evidence="4 7" id="KW-0012">Acyltransferase</keyword>
<keyword evidence="11" id="KW-1185">Reference proteome</keyword>
<dbReference type="InterPro" id="IPR016039">
    <property type="entry name" value="Thiolase-like"/>
</dbReference>
<dbReference type="EMBL" id="CP071182">
    <property type="protein sequence ID" value="QSO46177.1"/>
    <property type="molecule type" value="Genomic_DNA"/>
</dbReference>
<feature type="active site" description="Acyl-thioester intermediate" evidence="6">
    <location>
        <position position="89"/>
    </location>
</feature>
<evidence type="ECO:0000256" key="3">
    <source>
        <dbReference type="ARBA" id="ARBA00022679"/>
    </source>
</evidence>
<evidence type="ECO:0000313" key="10">
    <source>
        <dbReference type="EMBL" id="QSO46177.1"/>
    </source>
</evidence>
<evidence type="ECO:0000256" key="7">
    <source>
        <dbReference type="RuleBase" id="RU003557"/>
    </source>
</evidence>
<dbReference type="PANTHER" id="PTHR18919">
    <property type="entry name" value="ACETYL-COA C-ACYLTRANSFERASE"/>
    <property type="match status" value="1"/>
</dbReference>
<dbReference type="FunFam" id="3.40.47.10:FF:000010">
    <property type="entry name" value="Acetyl-CoA acetyltransferase (Thiolase)"/>
    <property type="match status" value="1"/>
</dbReference>
<dbReference type="EC" id="2.3.1.9" evidence="2"/>
<dbReference type="InterPro" id="IPR020613">
    <property type="entry name" value="Thiolase_CS"/>
</dbReference>
<dbReference type="SUPFAM" id="SSF53901">
    <property type="entry name" value="Thiolase-like"/>
    <property type="match status" value="2"/>
</dbReference>
<evidence type="ECO:0000256" key="6">
    <source>
        <dbReference type="PIRSR" id="PIRSR000429-1"/>
    </source>
</evidence>
<evidence type="ECO:0000259" key="8">
    <source>
        <dbReference type="Pfam" id="PF00108"/>
    </source>
</evidence>
<accession>A0A9X7VWJ5</accession>
<dbReference type="GO" id="GO:0003985">
    <property type="term" value="F:acetyl-CoA C-acetyltransferase activity"/>
    <property type="evidence" value="ECO:0007669"/>
    <property type="project" value="UniProtKB-EC"/>
</dbReference>
<feature type="active site" description="Proton acceptor" evidence="6">
    <location>
        <position position="348"/>
    </location>
</feature>
<dbReference type="InterPro" id="IPR020616">
    <property type="entry name" value="Thiolase_N"/>
</dbReference>
<gene>
    <name evidence="10" type="ORF">JZ786_16900</name>
</gene>
<protein>
    <recommendedName>
        <fullName evidence="2">acetyl-CoA C-acetyltransferase</fullName>
        <ecNumber evidence="2">2.3.1.9</ecNumber>
    </recommendedName>
    <alternativeName>
        <fullName evidence="5">Acetoacetyl-CoA thiolase</fullName>
    </alternativeName>
</protein>
<dbReference type="Proteomes" id="UP000663505">
    <property type="component" value="Chromosome"/>
</dbReference>
<name>A0A9X7VWJ5_9BACL</name>
<proteinExistence type="inferred from homology"/>
<organism evidence="10 11">
    <name type="scientific">Alicyclobacillus mengziensis</name>
    <dbReference type="NCBI Taxonomy" id="2931921"/>
    <lineage>
        <taxon>Bacteria</taxon>
        <taxon>Bacillati</taxon>
        <taxon>Bacillota</taxon>
        <taxon>Bacilli</taxon>
        <taxon>Bacillales</taxon>
        <taxon>Alicyclobacillaceae</taxon>
        <taxon>Alicyclobacillus</taxon>
    </lineage>
</organism>
<dbReference type="Pfam" id="PF00108">
    <property type="entry name" value="Thiolase_N"/>
    <property type="match status" value="1"/>
</dbReference>
<keyword evidence="3 7" id="KW-0808">Transferase</keyword>
<dbReference type="PANTHER" id="PTHR18919:SF107">
    <property type="entry name" value="ACETYL-COA ACETYLTRANSFERASE, CYTOSOLIC"/>
    <property type="match status" value="1"/>
</dbReference>
<dbReference type="PIRSF" id="PIRSF000429">
    <property type="entry name" value="Ac-CoA_Ac_transf"/>
    <property type="match status" value="1"/>
</dbReference>
<dbReference type="KEGG" id="afx:JZ786_16900"/>
<evidence type="ECO:0000259" key="9">
    <source>
        <dbReference type="Pfam" id="PF02803"/>
    </source>
</evidence>
<dbReference type="InterPro" id="IPR020617">
    <property type="entry name" value="Thiolase_C"/>
</dbReference>
<dbReference type="AlphaFoldDB" id="A0A9X7VWJ5"/>
<evidence type="ECO:0000256" key="5">
    <source>
        <dbReference type="ARBA" id="ARBA00030755"/>
    </source>
</evidence>
<reference evidence="10 11" key="1">
    <citation type="submission" date="2021-02" db="EMBL/GenBank/DDBJ databases">
        <title>Alicyclobacillus curvatus sp. nov. and Alicyclobacillus mengziensis sp. nov., two acidophilic bacteria isolated from acid mine drainage.</title>
        <authorList>
            <person name="Huang Y."/>
        </authorList>
    </citation>
    <scope>NUCLEOTIDE SEQUENCE [LARGE SCALE GENOMIC DNA]</scope>
    <source>
        <strain evidence="10 11">S30H14</strain>
    </source>
</reference>
<dbReference type="GO" id="GO:0006635">
    <property type="term" value="P:fatty acid beta-oxidation"/>
    <property type="evidence" value="ECO:0007669"/>
    <property type="project" value="TreeGrafter"/>
</dbReference>
<dbReference type="InterPro" id="IPR002155">
    <property type="entry name" value="Thiolase"/>
</dbReference>
<dbReference type="PROSITE" id="PS00737">
    <property type="entry name" value="THIOLASE_2"/>
    <property type="match status" value="1"/>
</dbReference>
<feature type="domain" description="Thiolase C-terminal" evidence="9">
    <location>
        <begin position="270"/>
        <end position="390"/>
    </location>
</feature>
<evidence type="ECO:0000313" key="11">
    <source>
        <dbReference type="Proteomes" id="UP000663505"/>
    </source>
</evidence>
<dbReference type="InterPro" id="IPR020610">
    <property type="entry name" value="Thiolase_AS"/>
</dbReference>
<comment type="similarity">
    <text evidence="1 7">Belongs to the thiolase-like superfamily. Thiolase family.</text>
</comment>
<dbReference type="PROSITE" id="PS00098">
    <property type="entry name" value="THIOLASE_1"/>
    <property type="match status" value="1"/>
</dbReference>
<evidence type="ECO:0000256" key="1">
    <source>
        <dbReference type="ARBA" id="ARBA00010982"/>
    </source>
</evidence>
<dbReference type="Gene3D" id="3.40.47.10">
    <property type="match status" value="2"/>
</dbReference>
<dbReference type="RefSeq" id="WP_206655547.1">
    <property type="nucleotide sequence ID" value="NZ_CP071182.1"/>
</dbReference>
<dbReference type="InterPro" id="IPR020615">
    <property type="entry name" value="Thiolase_acyl_enz_int_AS"/>
</dbReference>
<sequence length="394" mass="41693">MKAVYLLDGARTPFGTYGGALSSETATRLGALAGTEALKRAGVAVEQVDNVVFGNVIQSYDGAAYLARHVALTVGVRQEVPALTVNRLCGSGMQSVVTAAKDILLGDSRVALAGGAESMSLTPYLLRGARFGYRMGDNTAVDMLSEVLTDCHSGYPMGITAENLAVKYEISRSEQDEFALTSQKRAAAARQRGRLGEEIVPVPVKSRKGEVLVEHDEHIREDASLEAMAKLKPAFQKDGTVTAANSSGINDGAGAVVLASEDAAAEHKWQPLAKIVSYGVVGVDPAYMGIGPVPAIRLALKNAGLEMKNIALWEINEAFASQYLSVERELGLPRERTNVNGGAIALGHPVGASGARLLLTLAYELRHRRERYGVASLCIGGGQGIAMVIENFAR</sequence>
<feature type="domain" description="Thiolase N-terminal" evidence="8">
    <location>
        <begin position="4"/>
        <end position="262"/>
    </location>
</feature>
<dbReference type="NCBIfam" id="TIGR01930">
    <property type="entry name" value="AcCoA-C-Actrans"/>
    <property type="match status" value="1"/>
</dbReference>
<evidence type="ECO:0000256" key="2">
    <source>
        <dbReference type="ARBA" id="ARBA00012705"/>
    </source>
</evidence>
<feature type="active site" description="Proton acceptor" evidence="6">
    <location>
        <position position="378"/>
    </location>
</feature>